<proteinExistence type="predicted"/>
<sequence length="41" mass="5004">MISAFLISFAKQIPQKLQEVAEQLIMYFCRINRVIRSYYYK</sequence>
<accession>A0A1H4B081</accession>
<organism evidence="1 2">
    <name type="scientific">Xylanibacter ruminicola</name>
    <name type="common">Prevotella ruminicola</name>
    <dbReference type="NCBI Taxonomy" id="839"/>
    <lineage>
        <taxon>Bacteria</taxon>
        <taxon>Pseudomonadati</taxon>
        <taxon>Bacteroidota</taxon>
        <taxon>Bacteroidia</taxon>
        <taxon>Bacteroidales</taxon>
        <taxon>Prevotellaceae</taxon>
        <taxon>Xylanibacter</taxon>
    </lineage>
</organism>
<dbReference type="Proteomes" id="UP000182257">
    <property type="component" value="Unassembled WGS sequence"/>
</dbReference>
<gene>
    <name evidence="1" type="ORF">SAMN05216462_1453</name>
</gene>
<name>A0A1H4B081_XYLRU</name>
<reference evidence="1 2" key="1">
    <citation type="submission" date="2016-10" db="EMBL/GenBank/DDBJ databases">
        <authorList>
            <person name="de Groot N.N."/>
        </authorList>
    </citation>
    <scope>NUCLEOTIDE SEQUENCE [LARGE SCALE GENOMIC DNA]</scope>
    <source>
        <strain evidence="1 2">D31d</strain>
    </source>
</reference>
<evidence type="ECO:0000313" key="2">
    <source>
        <dbReference type="Proteomes" id="UP000182257"/>
    </source>
</evidence>
<dbReference type="EMBL" id="FNRF01000002">
    <property type="protein sequence ID" value="SEA41530.1"/>
    <property type="molecule type" value="Genomic_DNA"/>
</dbReference>
<evidence type="ECO:0000313" key="1">
    <source>
        <dbReference type="EMBL" id="SEA41530.1"/>
    </source>
</evidence>
<dbReference type="AlphaFoldDB" id="A0A1H4B081"/>
<protein>
    <submittedName>
        <fullName evidence="1">Uncharacterized protein</fullName>
    </submittedName>
</protein>